<feature type="region of interest" description="Disordered" evidence="1">
    <location>
        <begin position="435"/>
        <end position="581"/>
    </location>
</feature>
<feature type="compositionally biased region" description="Basic and acidic residues" evidence="1">
    <location>
        <begin position="231"/>
        <end position="250"/>
    </location>
</feature>
<reference evidence="2 3" key="1">
    <citation type="journal article" date="2018" name="Microb. Genom.">
        <title>Expanding an expanded genome: long-read sequencing of Trypanosoma cruzi.</title>
        <authorList>
            <person name="Berna L."/>
            <person name="Rodriguez M."/>
            <person name="Chiribao M.L."/>
            <person name="Parodi-Talice A."/>
            <person name="Pita S."/>
            <person name="Rijo G."/>
            <person name="Alvarez-Valin F."/>
            <person name="Robello C."/>
        </authorList>
    </citation>
    <scope>NUCLEOTIDE SEQUENCE [LARGE SCALE GENOMIC DNA]</scope>
    <source>
        <strain evidence="2 3">TCC</strain>
    </source>
</reference>
<feature type="compositionally biased region" description="Basic and acidic residues" evidence="1">
    <location>
        <begin position="511"/>
        <end position="528"/>
    </location>
</feature>
<gene>
    <name evidence="2" type="ORF">C3747_395g21</name>
</gene>
<feature type="compositionally biased region" description="Low complexity" evidence="1">
    <location>
        <begin position="92"/>
        <end position="109"/>
    </location>
</feature>
<dbReference type="VEuPathDB" id="TriTrypDB:C3747_395g21"/>
<feature type="compositionally biased region" description="Basic residues" evidence="1">
    <location>
        <begin position="480"/>
        <end position="499"/>
    </location>
</feature>
<name>A0A2V2UYZ0_TRYCR</name>
<evidence type="ECO:0000313" key="3">
    <source>
        <dbReference type="Proteomes" id="UP000246078"/>
    </source>
</evidence>
<dbReference type="VEuPathDB" id="TriTrypDB:TcBrA4_0007680"/>
<feature type="compositionally biased region" description="Polar residues" evidence="1">
    <location>
        <begin position="188"/>
        <end position="198"/>
    </location>
</feature>
<dbReference type="Proteomes" id="UP000246078">
    <property type="component" value="Unassembled WGS sequence"/>
</dbReference>
<feature type="compositionally biased region" description="Acidic residues" evidence="1">
    <location>
        <begin position="32"/>
        <end position="42"/>
    </location>
</feature>
<feature type="compositionally biased region" description="Basic and acidic residues" evidence="1">
    <location>
        <begin position="43"/>
        <end position="53"/>
    </location>
</feature>
<protein>
    <submittedName>
        <fullName evidence="2">Putative SLACS retrotransposable element</fullName>
    </submittedName>
</protein>
<dbReference type="VEuPathDB" id="TriTrypDB:Tc_MARK_9518"/>
<accession>A0A2V2UYZ0</accession>
<evidence type="ECO:0000256" key="1">
    <source>
        <dbReference type="SAM" id="MobiDB-lite"/>
    </source>
</evidence>
<feature type="compositionally biased region" description="Acidic residues" evidence="1">
    <location>
        <begin position="214"/>
        <end position="230"/>
    </location>
</feature>
<sequence>MIDGMVQRVQRKPINTHKVILCLYRRLMPEMGPEEDEEDDEQESHARHREQDGRTLASVPKGSRHPQSQKWEEAPDDSSMVDGFGKNGYGQPPGSATHSSPPASSSPSTQTFTQDPFLPPIAPRKRGRRGEDQEEESEGEGNNGGGIVCEEDEEGLLQPSVPPTSSQPNQQAPQAHFLDEEEEEITMRRTQPQATPLNNKDETPPHQQSPLPQDEVEMEEEGVGGDEGESETPRHTTGQEDGGHPFSHDKTPALLDPVWCLAGGCHHSFSGPRRGEHLRSHIHAVHRKQERMDITNEALISQGLVRCDACGEVCSASLRARAAHRPRCGHYTCRKENIATQREEYRVSVTGSHYTKTAACLERTPPVEWPTTPATDPRQDPWLQERVPTRRYLHKREWPNWLDVCRTVMLGYNASAPDERSRKQVAIMDLVRHHLRLPEKPSSRRPATRTNHNKQHNTDPPIDHFNNTTVGSCRAIGRPRTTRRARSAMRRSNRTRQHTRQSAYLPRPTYTRRDAQRHCAHCRQRDAQPRSSRRRRRSRWYFPPSWSKALTTSTRKRTRGRIPSPPSVHPWSRSTARTWPR</sequence>
<feature type="compositionally biased region" description="Polar residues" evidence="1">
    <location>
        <begin position="572"/>
        <end position="581"/>
    </location>
</feature>
<dbReference type="VEuPathDB" id="TriTrypDB:TcBrA4_0007690"/>
<dbReference type="AlphaFoldDB" id="A0A2V2UYZ0"/>
<dbReference type="VEuPathDB" id="TriTrypDB:TcCL_ESM08566"/>
<comment type="caution">
    <text evidence="2">The sequence shown here is derived from an EMBL/GenBank/DDBJ whole genome shotgun (WGS) entry which is preliminary data.</text>
</comment>
<feature type="compositionally biased region" description="Polar residues" evidence="1">
    <location>
        <begin position="163"/>
        <end position="173"/>
    </location>
</feature>
<evidence type="ECO:0000313" key="2">
    <source>
        <dbReference type="EMBL" id="PWU89435.1"/>
    </source>
</evidence>
<organism evidence="2 3">
    <name type="scientific">Trypanosoma cruzi</name>
    <dbReference type="NCBI Taxonomy" id="5693"/>
    <lineage>
        <taxon>Eukaryota</taxon>
        <taxon>Discoba</taxon>
        <taxon>Euglenozoa</taxon>
        <taxon>Kinetoplastea</taxon>
        <taxon>Metakinetoplastina</taxon>
        <taxon>Trypanosomatida</taxon>
        <taxon>Trypanosomatidae</taxon>
        <taxon>Trypanosoma</taxon>
        <taxon>Schizotrypanum</taxon>
    </lineage>
</organism>
<proteinExistence type="predicted"/>
<feature type="region of interest" description="Disordered" evidence="1">
    <location>
        <begin position="31"/>
        <end position="250"/>
    </location>
</feature>
<dbReference type="EMBL" id="PRFC01000395">
    <property type="protein sequence ID" value="PWU89435.1"/>
    <property type="molecule type" value="Genomic_DNA"/>
</dbReference>